<keyword evidence="7" id="KW-0067">ATP-binding</keyword>
<dbReference type="CDD" id="cd03263">
    <property type="entry name" value="ABC_subfamily_A"/>
    <property type="match status" value="1"/>
</dbReference>
<feature type="transmembrane region" description="Helical" evidence="10">
    <location>
        <begin position="358"/>
        <end position="377"/>
    </location>
</feature>
<dbReference type="InterPro" id="IPR027417">
    <property type="entry name" value="P-loop_NTPase"/>
</dbReference>
<keyword evidence="6" id="KW-0547">Nucleotide-binding</keyword>
<feature type="transmembrane region" description="Helical" evidence="10">
    <location>
        <begin position="246"/>
        <end position="263"/>
    </location>
</feature>
<name>A0ABR2GVP3_9EUKA</name>
<proteinExistence type="inferred from homology"/>
<gene>
    <name evidence="12" type="ORF">M9Y10_036190</name>
</gene>
<evidence type="ECO:0000256" key="6">
    <source>
        <dbReference type="ARBA" id="ARBA00022741"/>
    </source>
</evidence>
<sequence length="800" mass="90480">MSEEYSLSELSINPLGSYSDLKPSFKRQVKALFKKQILQKIRKKSAIIEIIIAFLLVIISWVAFHFSTTVMDANEFPVEAPLSSELIMWFSMYSDTHVILMRTDPLMTKLFNNTKFLKMGTYGGTYDVDGVTYSFRGADLQYLTKYKDVEDVIYSTESNGIAIDWTNIGSADMYTNPVFKVYHQSTLASPQRDVFLELRDALIKLRYQEQNSDNYDEMISKTVSLNTNLNELAIANSEKKTRMSGIALNVAFITALSVIISSMPDMEKIFEEKDNHVNALSFMMGMKESAFWFTNFITPIIINFLCYLMIALCFCYSFVLVGSNFWLVFIVFMLYVLSEICFQFFVSTFMNKGTSGRSLTVILIVLCLVMGFLHQFLTLDTSSHNDALTHIFCIIPISAFEVFVMQGYKACSTGMPPFSWSNLHDRVFLCQPWIPMLWLGIDTVLYFVLFIIFNAVMPRPFGNPMLKVKELFTKEGWMKLFGKKTNEMKIGNDNDLALGLENVTMKYNKKTKAIDDVSFDVKRGEVIVMIGPNGAGKSTLINLIAGAIHPNEGEVVLHNGLDQHNIGVCFQDNVIINELSVREHFELFGAYRGISPEVLNDSIEYFAANMQLSHMMNNRAGDLSGGQKRKLCIGLSLLGNPAIVLMDEPTAGVDVQARQLIWKMISGLKYTTSIVTSHALEEAEAVSSRLFIVAAGKVPFTGTSTEMREKYKCGYKLRVDRDDGTVGPVFDLAKSYVSDSTMVEDRKDTILIPVNKEIVNFIEEFSKRETELGVKSYSFQVEQIEDMLVKLIQAEEVKNE</sequence>
<evidence type="ECO:0000256" key="3">
    <source>
        <dbReference type="ARBA" id="ARBA00022448"/>
    </source>
</evidence>
<dbReference type="Proteomes" id="UP001470230">
    <property type="component" value="Unassembled WGS sequence"/>
</dbReference>
<evidence type="ECO:0000256" key="10">
    <source>
        <dbReference type="SAM" id="Phobius"/>
    </source>
</evidence>
<comment type="similarity">
    <text evidence="2">Belongs to the ABC transporter superfamily. ABCA family.</text>
</comment>
<dbReference type="SMART" id="SM00382">
    <property type="entry name" value="AAA"/>
    <property type="match status" value="1"/>
</dbReference>
<evidence type="ECO:0000313" key="13">
    <source>
        <dbReference type="Proteomes" id="UP001470230"/>
    </source>
</evidence>
<dbReference type="PROSITE" id="PS00211">
    <property type="entry name" value="ABC_TRANSPORTER_1"/>
    <property type="match status" value="1"/>
</dbReference>
<dbReference type="PROSITE" id="PS50893">
    <property type="entry name" value="ABC_TRANSPORTER_2"/>
    <property type="match status" value="1"/>
</dbReference>
<dbReference type="EMBL" id="JAPFFF010000058">
    <property type="protein sequence ID" value="KAK8837657.1"/>
    <property type="molecule type" value="Genomic_DNA"/>
</dbReference>
<accession>A0ABR2GVP3</accession>
<dbReference type="Pfam" id="PF12698">
    <property type="entry name" value="ABC2_membrane_3"/>
    <property type="match status" value="1"/>
</dbReference>
<dbReference type="PANTHER" id="PTHR19229">
    <property type="entry name" value="ATP-BINDING CASSETTE TRANSPORTER SUBFAMILY A ABCA"/>
    <property type="match status" value="1"/>
</dbReference>
<feature type="transmembrane region" description="Helical" evidence="10">
    <location>
        <begin position="389"/>
        <end position="408"/>
    </location>
</feature>
<keyword evidence="9 10" id="KW-0472">Membrane</keyword>
<protein>
    <recommendedName>
        <fullName evidence="11">ABC transporter domain-containing protein</fullName>
    </recommendedName>
</protein>
<dbReference type="InterPro" id="IPR003593">
    <property type="entry name" value="AAA+_ATPase"/>
</dbReference>
<evidence type="ECO:0000256" key="7">
    <source>
        <dbReference type="ARBA" id="ARBA00022840"/>
    </source>
</evidence>
<dbReference type="Gene3D" id="3.40.50.300">
    <property type="entry name" value="P-loop containing nucleotide triphosphate hydrolases"/>
    <property type="match status" value="1"/>
</dbReference>
<comment type="subcellular location">
    <subcellularLocation>
        <location evidence="1">Membrane</location>
        <topology evidence="1">Multi-pass membrane protein</topology>
    </subcellularLocation>
</comment>
<evidence type="ECO:0000256" key="2">
    <source>
        <dbReference type="ARBA" id="ARBA00008869"/>
    </source>
</evidence>
<evidence type="ECO:0000256" key="4">
    <source>
        <dbReference type="ARBA" id="ARBA00022692"/>
    </source>
</evidence>
<evidence type="ECO:0000259" key="11">
    <source>
        <dbReference type="PROSITE" id="PS50893"/>
    </source>
</evidence>
<dbReference type="PANTHER" id="PTHR19229:SF36">
    <property type="entry name" value="ATP-BINDING CASSETTE SUB-FAMILY A MEMBER 2"/>
    <property type="match status" value="1"/>
</dbReference>
<dbReference type="InterPro" id="IPR017871">
    <property type="entry name" value="ABC_transporter-like_CS"/>
</dbReference>
<dbReference type="InterPro" id="IPR026082">
    <property type="entry name" value="ABCA"/>
</dbReference>
<dbReference type="SUPFAM" id="SSF52540">
    <property type="entry name" value="P-loop containing nucleoside triphosphate hydrolases"/>
    <property type="match status" value="1"/>
</dbReference>
<feature type="domain" description="ABC transporter" evidence="11">
    <location>
        <begin position="498"/>
        <end position="720"/>
    </location>
</feature>
<evidence type="ECO:0000256" key="5">
    <source>
        <dbReference type="ARBA" id="ARBA00022737"/>
    </source>
</evidence>
<evidence type="ECO:0000256" key="8">
    <source>
        <dbReference type="ARBA" id="ARBA00022989"/>
    </source>
</evidence>
<reference evidence="12 13" key="1">
    <citation type="submission" date="2024-04" db="EMBL/GenBank/DDBJ databases">
        <title>Tritrichomonas musculus Genome.</title>
        <authorList>
            <person name="Alves-Ferreira E."/>
            <person name="Grigg M."/>
            <person name="Lorenzi H."/>
            <person name="Galac M."/>
        </authorList>
    </citation>
    <scope>NUCLEOTIDE SEQUENCE [LARGE SCALE GENOMIC DNA]</scope>
    <source>
        <strain evidence="12 13">EAF2021</strain>
    </source>
</reference>
<organism evidence="12 13">
    <name type="scientific">Tritrichomonas musculus</name>
    <dbReference type="NCBI Taxonomy" id="1915356"/>
    <lineage>
        <taxon>Eukaryota</taxon>
        <taxon>Metamonada</taxon>
        <taxon>Parabasalia</taxon>
        <taxon>Tritrichomonadida</taxon>
        <taxon>Tritrichomonadidae</taxon>
        <taxon>Tritrichomonas</taxon>
    </lineage>
</organism>
<comment type="caution">
    <text evidence="12">The sequence shown here is derived from an EMBL/GenBank/DDBJ whole genome shotgun (WGS) entry which is preliminary data.</text>
</comment>
<evidence type="ECO:0000256" key="1">
    <source>
        <dbReference type="ARBA" id="ARBA00004141"/>
    </source>
</evidence>
<dbReference type="InterPro" id="IPR013525">
    <property type="entry name" value="ABC2_TM"/>
</dbReference>
<keyword evidence="13" id="KW-1185">Reference proteome</keyword>
<feature type="transmembrane region" description="Helical" evidence="10">
    <location>
        <begin position="46"/>
        <end position="66"/>
    </location>
</feature>
<keyword evidence="3" id="KW-0813">Transport</keyword>
<feature type="transmembrane region" description="Helical" evidence="10">
    <location>
        <begin position="290"/>
        <end position="319"/>
    </location>
</feature>
<evidence type="ECO:0000256" key="9">
    <source>
        <dbReference type="ARBA" id="ARBA00023136"/>
    </source>
</evidence>
<feature type="transmembrane region" description="Helical" evidence="10">
    <location>
        <begin position="436"/>
        <end position="457"/>
    </location>
</feature>
<keyword evidence="8 10" id="KW-1133">Transmembrane helix</keyword>
<dbReference type="Pfam" id="PF00005">
    <property type="entry name" value="ABC_tran"/>
    <property type="match status" value="1"/>
</dbReference>
<keyword evidence="4 10" id="KW-0812">Transmembrane</keyword>
<dbReference type="InterPro" id="IPR003439">
    <property type="entry name" value="ABC_transporter-like_ATP-bd"/>
</dbReference>
<evidence type="ECO:0000313" key="12">
    <source>
        <dbReference type="EMBL" id="KAK8837657.1"/>
    </source>
</evidence>
<feature type="transmembrane region" description="Helical" evidence="10">
    <location>
        <begin position="326"/>
        <end position="346"/>
    </location>
</feature>
<keyword evidence="5" id="KW-0677">Repeat</keyword>